<dbReference type="HAMAP" id="MF_00173">
    <property type="entry name" value="Arg_repressor"/>
    <property type="match status" value="1"/>
</dbReference>
<evidence type="ECO:0000256" key="7">
    <source>
        <dbReference type="SAM" id="MobiDB-lite"/>
    </source>
</evidence>
<dbReference type="InterPro" id="IPR001669">
    <property type="entry name" value="Arg_repress"/>
</dbReference>
<evidence type="ECO:0000256" key="1">
    <source>
        <dbReference type="ARBA" id="ARBA00004496"/>
    </source>
</evidence>
<dbReference type="PRINTS" id="PR01467">
    <property type="entry name" value="ARGREPRESSOR"/>
</dbReference>
<evidence type="ECO:0000256" key="2">
    <source>
        <dbReference type="ARBA" id="ARBA00008316"/>
    </source>
</evidence>
<evidence type="ECO:0000256" key="5">
    <source>
        <dbReference type="ARBA" id="ARBA00023125"/>
    </source>
</evidence>
<sequence length="190" mass="19982">MSAARTKTARRHRIVEILDRREVHTQDELREILAAEGLAVTQATLSRDLDDIGAVKVDSGDGSLVYSVPPEGGVVSRAAADPDSLTRLERATADLLASADHSGNIVVLRTPPGAAQYLASVIDHTDLPEVLGTIAGDDTVLLVTRDPGGGAAVAATMLQLADRRTTSPDPDRSPEHTLNHPSPTEAGEES</sequence>
<dbReference type="InterPro" id="IPR020900">
    <property type="entry name" value="Arg_repress_DNA-bd"/>
</dbReference>
<dbReference type="Gene3D" id="3.30.1360.40">
    <property type="match status" value="1"/>
</dbReference>
<dbReference type="SUPFAM" id="SSF46785">
    <property type="entry name" value="Winged helix' DNA-binding domain"/>
    <property type="match status" value="1"/>
</dbReference>
<proteinExistence type="inferred from homology"/>
<dbReference type="InterPro" id="IPR036251">
    <property type="entry name" value="Arg_repress_C_sf"/>
</dbReference>
<dbReference type="GO" id="GO:0003700">
    <property type="term" value="F:DNA-binding transcription factor activity"/>
    <property type="evidence" value="ECO:0007669"/>
    <property type="project" value="InterPro"/>
</dbReference>
<dbReference type="InterPro" id="IPR036390">
    <property type="entry name" value="WH_DNA-bd_sf"/>
</dbReference>
<dbReference type="Pfam" id="PF02863">
    <property type="entry name" value="Arg_repressor_C"/>
    <property type="match status" value="1"/>
</dbReference>
<dbReference type="EMBL" id="CAFBNF010000075">
    <property type="protein sequence ID" value="CAB4940913.1"/>
    <property type="molecule type" value="Genomic_DNA"/>
</dbReference>
<feature type="domain" description="Arginine repressor DNA-binding" evidence="8">
    <location>
        <begin position="6"/>
        <end position="73"/>
    </location>
</feature>
<dbReference type="GO" id="GO:0034618">
    <property type="term" value="F:arginine binding"/>
    <property type="evidence" value="ECO:0007669"/>
    <property type="project" value="InterPro"/>
</dbReference>
<feature type="region of interest" description="Disordered" evidence="7">
    <location>
        <begin position="160"/>
        <end position="190"/>
    </location>
</feature>
<comment type="subcellular location">
    <subcellularLocation>
        <location evidence="1">Cytoplasm</location>
    </subcellularLocation>
</comment>
<evidence type="ECO:0000259" key="9">
    <source>
        <dbReference type="Pfam" id="PF02863"/>
    </source>
</evidence>
<dbReference type="PANTHER" id="PTHR34471:SF1">
    <property type="entry name" value="ARGININE REPRESSOR"/>
    <property type="match status" value="1"/>
</dbReference>
<dbReference type="NCBIfam" id="TIGR01529">
    <property type="entry name" value="argR_whole"/>
    <property type="match status" value="1"/>
</dbReference>
<reference evidence="10" key="1">
    <citation type="submission" date="2020-05" db="EMBL/GenBank/DDBJ databases">
        <authorList>
            <person name="Chiriac C."/>
            <person name="Salcher M."/>
            <person name="Ghai R."/>
            <person name="Kavagutti S V."/>
        </authorList>
    </citation>
    <scope>NUCLEOTIDE SEQUENCE</scope>
</reference>
<feature type="domain" description="Arginine repressor C-terminal" evidence="9">
    <location>
        <begin position="94"/>
        <end position="157"/>
    </location>
</feature>
<dbReference type="SUPFAM" id="SSF55252">
    <property type="entry name" value="C-terminal domain of arginine repressor"/>
    <property type="match status" value="1"/>
</dbReference>
<organism evidence="10">
    <name type="scientific">freshwater metagenome</name>
    <dbReference type="NCBI Taxonomy" id="449393"/>
    <lineage>
        <taxon>unclassified sequences</taxon>
        <taxon>metagenomes</taxon>
        <taxon>ecological metagenomes</taxon>
    </lineage>
</organism>
<keyword evidence="3" id="KW-0963">Cytoplasm</keyword>
<dbReference type="InterPro" id="IPR036388">
    <property type="entry name" value="WH-like_DNA-bd_sf"/>
</dbReference>
<evidence type="ECO:0000313" key="10">
    <source>
        <dbReference type="EMBL" id="CAB4940913.1"/>
    </source>
</evidence>
<feature type="compositionally biased region" description="Basic and acidic residues" evidence="7">
    <location>
        <begin position="161"/>
        <end position="178"/>
    </location>
</feature>
<comment type="similarity">
    <text evidence="2">Belongs to the ArgR family.</text>
</comment>
<dbReference type="Pfam" id="PF01316">
    <property type="entry name" value="Arg_repressor"/>
    <property type="match status" value="1"/>
</dbReference>
<dbReference type="GO" id="GO:0051259">
    <property type="term" value="P:protein complex oligomerization"/>
    <property type="evidence" value="ECO:0007669"/>
    <property type="project" value="InterPro"/>
</dbReference>
<dbReference type="Gene3D" id="1.10.10.10">
    <property type="entry name" value="Winged helix-like DNA-binding domain superfamily/Winged helix DNA-binding domain"/>
    <property type="match status" value="1"/>
</dbReference>
<name>A0A6J7JCC6_9ZZZZ</name>
<dbReference type="InterPro" id="IPR020899">
    <property type="entry name" value="Arg_repress_C"/>
</dbReference>
<dbReference type="GO" id="GO:0005737">
    <property type="term" value="C:cytoplasm"/>
    <property type="evidence" value="ECO:0007669"/>
    <property type="project" value="UniProtKB-SubCell"/>
</dbReference>
<dbReference type="GO" id="GO:0006525">
    <property type="term" value="P:arginine metabolic process"/>
    <property type="evidence" value="ECO:0007669"/>
    <property type="project" value="InterPro"/>
</dbReference>
<keyword evidence="4" id="KW-0805">Transcription regulation</keyword>
<keyword evidence="6" id="KW-0804">Transcription</keyword>
<evidence type="ECO:0000256" key="6">
    <source>
        <dbReference type="ARBA" id="ARBA00023163"/>
    </source>
</evidence>
<gene>
    <name evidence="10" type="ORF">UFOPK3773_00852</name>
</gene>
<evidence type="ECO:0000256" key="4">
    <source>
        <dbReference type="ARBA" id="ARBA00023015"/>
    </source>
</evidence>
<protein>
    <submittedName>
        <fullName evidence="10">Unannotated protein</fullName>
    </submittedName>
</protein>
<dbReference type="NCBIfam" id="NF002880">
    <property type="entry name" value="PRK03341.1"/>
    <property type="match status" value="1"/>
</dbReference>
<accession>A0A6J7JCC6</accession>
<evidence type="ECO:0000256" key="3">
    <source>
        <dbReference type="ARBA" id="ARBA00022490"/>
    </source>
</evidence>
<dbReference type="PANTHER" id="PTHR34471">
    <property type="entry name" value="ARGININE REPRESSOR"/>
    <property type="match status" value="1"/>
</dbReference>
<evidence type="ECO:0000259" key="8">
    <source>
        <dbReference type="Pfam" id="PF01316"/>
    </source>
</evidence>
<dbReference type="AlphaFoldDB" id="A0A6J7JCC6"/>
<dbReference type="GO" id="GO:0003677">
    <property type="term" value="F:DNA binding"/>
    <property type="evidence" value="ECO:0007669"/>
    <property type="project" value="UniProtKB-KW"/>
</dbReference>
<keyword evidence="5" id="KW-0238">DNA-binding</keyword>